<dbReference type="Gene3D" id="1.20.1060.20">
    <property type="match status" value="1"/>
</dbReference>
<comment type="function">
    <text evidence="6">Required for chromosome condensation and partitioning.</text>
</comment>
<keyword evidence="2 6" id="KW-0547">Nucleotide-binding</keyword>
<dbReference type="InterPro" id="IPR011890">
    <property type="entry name" value="SMC_prok"/>
</dbReference>
<dbReference type="InterPro" id="IPR024704">
    <property type="entry name" value="SMC"/>
</dbReference>
<dbReference type="PIRSF" id="PIRSF005719">
    <property type="entry name" value="SMC"/>
    <property type="match status" value="1"/>
</dbReference>
<dbReference type="SUPFAM" id="SSF75553">
    <property type="entry name" value="Smc hinge domain"/>
    <property type="match status" value="1"/>
</dbReference>
<evidence type="ECO:0000313" key="9">
    <source>
        <dbReference type="Proteomes" id="UP000640335"/>
    </source>
</evidence>
<organism evidence="8 9">
    <name type="scientific">Clostridium gallinarum</name>
    <dbReference type="NCBI Taxonomy" id="2762246"/>
    <lineage>
        <taxon>Bacteria</taxon>
        <taxon>Bacillati</taxon>
        <taxon>Bacillota</taxon>
        <taxon>Clostridia</taxon>
        <taxon>Eubacteriales</taxon>
        <taxon>Clostridiaceae</taxon>
        <taxon>Clostridium</taxon>
    </lineage>
</organism>
<keyword evidence="5 6" id="KW-0238">DNA-binding</keyword>
<accession>A0ABR8Q109</accession>
<keyword evidence="1 6" id="KW-0963">Cytoplasm</keyword>
<evidence type="ECO:0000256" key="2">
    <source>
        <dbReference type="ARBA" id="ARBA00022741"/>
    </source>
</evidence>
<keyword evidence="9" id="KW-1185">Reference proteome</keyword>
<feature type="coiled-coil region" evidence="6">
    <location>
        <begin position="167"/>
        <end position="387"/>
    </location>
</feature>
<dbReference type="Proteomes" id="UP000640335">
    <property type="component" value="Unassembled WGS sequence"/>
</dbReference>
<feature type="coiled-coil region" evidence="6">
    <location>
        <begin position="727"/>
        <end position="943"/>
    </location>
</feature>
<comment type="caution">
    <text evidence="8">The sequence shown here is derived from an EMBL/GenBank/DDBJ whole genome shotgun (WGS) entry which is preliminary data.</text>
</comment>
<dbReference type="InterPro" id="IPR036277">
    <property type="entry name" value="SMC_hinge_sf"/>
</dbReference>
<keyword evidence="4 6" id="KW-0175">Coiled coil</keyword>
<evidence type="ECO:0000256" key="1">
    <source>
        <dbReference type="ARBA" id="ARBA00022490"/>
    </source>
</evidence>
<dbReference type="Gene3D" id="6.10.140.1720">
    <property type="match status" value="1"/>
</dbReference>
<dbReference type="PANTHER" id="PTHR43977">
    <property type="entry name" value="STRUCTURAL MAINTENANCE OF CHROMOSOMES PROTEIN 3"/>
    <property type="match status" value="1"/>
</dbReference>
<name>A0ABR8Q109_9CLOT</name>
<comment type="subunit">
    <text evidence="6">Homodimer.</text>
</comment>
<evidence type="ECO:0000256" key="6">
    <source>
        <dbReference type="HAMAP-Rule" id="MF_01894"/>
    </source>
</evidence>
<dbReference type="InterPro" id="IPR027417">
    <property type="entry name" value="P-loop_NTPase"/>
</dbReference>
<keyword evidence="3 6" id="KW-0067">ATP-binding</keyword>
<evidence type="ECO:0000313" key="8">
    <source>
        <dbReference type="EMBL" id="MBD7914092.1"/>
    </source>
</evidence>
<dbReference type="InterPro" id="IPR010935">
    <property type="entry name" value="SMC_hinge"/>
</dbReference>
<dbReference type="SMART" id="SM00968">
    <property type="entry name" value="SMC_hinge"/>
    <property type="match status" value="1"/>
</dbReference>
<reference evidence="8 9" key="1">
    <citation type="submission" date="2020-08" db="EMBL/GenBank/DDBJ databases">
        <title>A Genomic Blueprint of the Chicken Gut Microbiome.</title>
        <authorList>
            <person name="Gilroy R."/>
            <person name="Ravi A."/>
            <person name="Getino M."/>
            <person name="Pursley I."/>
            <person name="Horton D.L."/>
            <person name="Alikhan N.-F."/>
            <person name="Baker D."/>
            <person name="Gharbi K."/>
            <person name="Hall N."/>
            <person name="Watson M."/>
            <person name="Adriaenssens E.M."/>
            <person name="Foster-Nyarko E."/>
            <person name="Jarju S."/>
            <person name="Secka A."/>
            <person name="Antonio M."/>
            <person name="Oren A."/>
            <person name="Chaudhuri R."/>
            <person name="La Ragione R.M."/>
            <person name="Hildebrand F."/>
            <person name="Pallen M.J."/>
        </authorList>
    </citation>
    <scope>NUCLEOTIDE SEQUENCE [LARGE SCALE GENOMIC DNA]</scope>
    <source>
        <strain evidence="8 9">Sa3CUN1</strain>
    </source>
</reference>
<evidence type="ECO:0000259" key="7">
    <source>
        <dbReference type="SMART" id="SM00968"/>
    </source>
</evidence>
<comment type="domain">
    <text evidence="6">Contains large globular domains required for ATP hydrolysis at each terminus and a third globular domain forming a flexible hinge near the middle of the molecule. These domains are separated by coiled-coil structures.</text>
</comment>
<gene>
    <name evidence="6 8" type="primary">smc</name>
    <name evidence="8" type="ORF">H9660_02940</name>
</gene>
<dbReference type="SUPFAM" id="SSF52540">
    <property type="entry name" value="P-loop containing nucleoside triphosphate hydrolases"/>
    <property type="match status" value="1"/>
</dbReference>
<evidence type="ECO:0000256" key="3">
    <source>
        <dbReference type="ARBA" id="ARBA00022840"/>
    </source>
</evidence>
<comment type="subcellular location">
    <subcellularLocation>
        <location evidence="6">Cytoplasm</location>
    </subcellularLocation>
</comment>
<dbReference type="HAMAP" id="MF_01894">
    <property type="entry name" value="Smc_prok"/>
    <property type="match status" value="1"/>
</dbReference>
<sequence length="1187" mass="136068">MFLKSLEIRGFKSFADKTNLKFKKGVTAVVGPNGSGKSNISDSVRWVLGEQSVKTLRGGKMEDVIFAGTQFRKPVGLAQVSLTLDNSDNSLDTDYSEVTVTRRIFRSGETEYLINNQKCRLKDIHGLFMDTGIGKEGYSLIGQGKIEAILSGKPEERRALLEEAAGIVKFKSRKEEAEKKLSNTENNLVRIRDIISTYEERLEPLKEEREKALKYTELAESLKVREVSLLVNNIKSIDKDINEVNNEIDIRNKNIKDKKIELTKAKEELVSLENKIEELESKNDKEKSEYYSKKEEVNQSLNDIEIFKERIKNFEEIIKKDLLEVKSLENTLNISKEEKESLIKELEDKIKEQIHKENQIKEFENTIKNLNFEIKNFEDEISKIKEEEFEILRKTSETNNTISLLNKEIVNKEELTLNGENNLKTIEGNISINLATISSINEKVNSYKKLREEIQQVIIENKKKIGSLSGQVTKKETIIRESLKKINTIEGKLATLKDLEKSYEGYQLSIKRLMERIDRGQITYAKGTKVLGEIFKAEKRFETAIEIALGGAISNIITEDENIAKLLIDYLKKNSLGRATFLPLNIIKGSRVNISNDIKNLKGYLGIASDLISFDSKYKEIMDYSLGKTIIAETMEDALKISKVGSHKLRIVTLDGEVISPGGALTGGSIYKKNNSSILGRRREIEELEEGLIENKKNYNLELDLLKKIRDEIKLIDEDNLNKSDEVHSKNIDITRLESEVKALENESLKLKNALEVSKKEIILNKEALIKLNKEIENKEEVLSKLNETKVNNKEKVDSLQKILLEKNESYNKIKEENIQIKINKAKLDEIVYSRQTDINRKEKEEKEREERISLLKEDNEEKKNNIEHLRKKIDEKILLIETINKRLTELENIFKVDEANRISLKDKLKIKDGETSELIEEIRSLENELNKKEISFAKLESEKENYYFRLNEELNLTLAEAMEVAIEVDNISRVKDEIFKLKSQITSLGTVNLAAIAEYEEVCEKYNFMASQEEDLNKAKEELMTVINEMTVKMQELFSENFKILNKNFNETFVELFKGGNAELILGEGDELTADIEINVQPPGKKLQNINLMSGGEKVLSAIALLFAILKMKPTPFCILDEIEAALDDANVYRYAEFLREFSENIQFIVITHRKGTMEASDVMYGVTMEEKGVSKVVSVDLSKER</sequence>
<proteinExistence type="inferred from homology"/>
<dbReference type="EMBL" id="JACSQZ010000007">
    <property type="protein sequence ID" value="MBD7914092.1"/>
    <property type="molecule type" value="Genomic_DNA"/>
</dbReference>
<dbReference type="NCBIfam" id="TIGR02168">
    <property type="entry name" value="SMC_prok_B"/>
    <property type="match status" value="1"/>
</dbReference>
<evidence type="ECO:0000256" key="5">
    <source>
        <dbReference type="ARBA" id="ARBA00023125"/>
    </source>
</evidence>
<protein>
    <recommendedName>
        <fullName evidence="6">Chromosome partition protein Smc</fullName>
    </recommendedName>
</protein>
<dbReference type="RefSeq" id="WP_191748382.1">
    <property type="nucleotide sequence ID" value="NZ_JACSQZ010000007.1"/>
</dbReference>
<dbReference type="Gene3D" id="3.30.70.1620">
    <property type="match status" value="1"/>
</dbReference>
<evidence type="ECO:0000256" key="4">
    <source>
        <dbReference type="ARBA" id="ARBA00023054"/>
    </source>
</evidence>
<dbReference type="Pfam" id="PF06470">
    <property type="entry name" value="SMC_hinge"/>
    <property type="match status" value="1"/>
</dbReference>
<feature type="domain" description="SMC hinge" evidence="7">
    <location>
        <begin position="525"/>
        <end position="642"/>
    </location>
</feature>
<comment type="similarity">
    <text evidence="6">Belongs to the SMC family.</text>
</comment>
<dbReference type="Pfam" id="PF02463">
    <property type="entry name" value="SMC_N"/>
    <property type="match status" value="2"/>
</dbReference>
<dbReference type="Gene3D" id="3.40.50.300">
    <property type="entry name" value="P-loop containing nucleotide triphosphate hydrolases"/>
    <property type="match status" value="2"/>
</dbReference>
<dbReference type="InterPro" id="IPR003395">
    <property type="entry name" value="RecF/RecN/SMC_N"/>
</dbReference>
<dbReference type="CDD" id="cd03278">
    <property type="entry name" value="ABC_SMC_barmotin"/>
    <property type="match status" value="1"/>
</dbReference>
<feature type="binding site" evidence="6">
    <location>
        <begin position="32"/>
        <end position="39"/>
    </location>
    <ligand>
        <name>ATP</name>
        <dbReference type="ChEBI" id="CHEBI:30616"/>
    </ligand>
</feature>